<proteinExistence type="predicted"/>
<sequence length="172" mass="18550">MSRWPVAIAELSLNTKHHSDAAPAGREWSPAVPEAADKARADTAELLYPPTRIAGGNVVVAGLAYRSDEWDAFLEDEEVDGGTDLAAAVDPRDLREIDAAVAGRTFRLSAVDRELAMATSLAVQLGLFGPPSLKVLPPPAKQKGLTGNRARRAPERPWVHTLGCPQSRNPWR</sequence>
<accession>A0ABQ4STT5</accession>
<comment type="caution">
    <text evidence="2">The sequence shown here is derived from an EMBL/GenBank/DDBJ whole genome shotgun (WGS) entry which is preliminary data.</text>
</comment>
<dbReference type="RefSeq" id="WP_238273976.1">
    <property type="nucleotide sequence ID" value="NZ_BPQR01000010.1"/>
</dbReference>
<organism evidence="2 3">
    <name type="scientific">Methylobacterium jeotgali</name>
    <dbReference type="NCBI Taxonomy" id="381630"/>
    <lineage>
        <taxon>Bacteria</taxon>
        <taxon>Pseudomonadati</taxon>
        <taxon>Pseudomonadota</taxon>
        <taxon>Alphaproteobacteria</taxon>
        <taxon>Hyphomicrobiales</taxon>
        <taxon>Methylobacteriaceae</taxon>
        <taxon>Methylobacterium</taxon>
    </lineage>
</organism>
<name>A0ABQ4STT5_9HYPH</name>
<keyword evidence="3" id="KW-1185">Reference proteome</keyword>
<reference evidence="2" key="2">
    <citation type="submission" date="2021-08" db="EMBL/GenBank/DDBJ databases">
        <authorList>
            <person name="Tani A."/>
            <person name="Ola A."/>
            <person name="Ogura Y."/>
            <person name="Katsura K."/>
            <person name="Hayashi T."/>
        </authorList>
    </citation>
    <scope>NUCLEOTIDE SEQUENCE</scope>
    <source>
        <strain evidence="2">LMG 23639</strain>
    </source>
</reference>
<dbReference type="EMBL" id="BPQR01000010">
    <property type="protein sequence ID" value="GJE05285.1"/>
    <property type="molecule type" value="Genomic_DNA"/>
</dbReference>
<protein>
    <submittedName>
        <fullName evidence="2">Uncharacterized protein</fullName>
    </submittedName>
</protein>
<gene>
    <name evidence="2" type="ORF">AOPFMNJM_0583</name>
</gene>
<evidence type="ECO:0000313" key="3">
    <source>
        <dbReference type="Proteomes" id="UP001055102"/>
    </source>
</evidence>
<evidence type="ECO:0000313" key="2">
    <source>
        <dbReference type="EMBL" id="GJE05285.1"/>
    </source>
</evidence>
<reference evidence="2" key="1">
    <citation type="journal article" date="2021" name="Front. Microbiol.">
        <title>Comprehensive Comparative Genomics and Phenotyping of Methylobacterium Species.</title>
        <authorList>
            <person name="Alessa O."/>
            <person name="Ogura Y."/>
            <person name="Fujitani Y."/>
            <person name="Takami H."/>
            <person name="Hayashi T."/>
            <person name="Sahin N."/>
            <person name="Tani A."/>
        </authorList>
    </citation>
    <scope>NUCLEOTIDE SEQUENCE</scope>
    <source>
        <strain evidence="2">LMG 23639</strain>
    </source>
</reference>
<dbReference type="Proteomes" id="UP001055102">
    <property type="component" value="Unassembled WGS sequence"/>
</dbReference>
<feature type="region of interest" description="Disordered" evidence="1">
    <location>
        <begin position="138"/>
        <end position="172"/>
    </location>
</feature>
<evidence type="ECO:0000256" key="1">
    <source>
        <dbReference type="SAM" id="MobiDB-lite"/>
    </source>
</evidence>